<evidence type="ECO:0000313" key="6">
    <source>
        <dbReference type="Proteomes" id="UP000078459"/>
    </source>
</evidence>
<dbReference type="InterPro" id="IPR012334">
    <property type="entry name" value="Pectin_lyas_fold"/>
</dbReference>
<reference evidence="5 6" key="1">
    <citation type="submission" date="2016-04" db="EMBL/GenBank/DDBJ databases">
        <authorList>
            <person name="Evans L.H."/>
            <person name="Alamgir A."/>
            <person name="Owens N."/>
            <person name="Weber N.D."/>
            <person name="Virtaneva K."/>
            <person name="Barbian K."/>
            <person name="Babar A."/>
            <person name="Rosenke K."/>
        </authorList>
    </citation>
    <scope>NUCLEOTIDE SEQUENCE [LARGE SCALE GENOMIC DNA]</scope>
    <source>
        <strain evidence="5 6">CCM 8644</strain>
    </source>
</reference>
<dbReference type="STRING" id="1826909.A5893_16775"/>
<dbReference type="Gene3D" id="2.160.20.10">
    <property type="entry name" value="Single-stranded right-handed beta-helix, Pectin lyase-like"/>
    <property type="match status" value="1"/>
</dbReference>
<proteinExistence type="predicted"/>
<evidence type="ECO:0000256" key="2">
    <source>
        <dbReference type="ARBA" id="ARBA00023180"/>
    </source>
</evidence>
<dbReference type="PANTHER" id="PTHR42970">
    <property type="entry name" value="PECTATE LYASE C-RELATED"/>
    <property type="match status" value="1"/>
</dbReference>
<evidence type="ECO:0000313" key="5">
    <source>
        <dbReference type="EMBL" id="OAQ38017.1"/>
    </source>
</evidence>
<reference evidence="5 6" key="2">
    <citation type="submission" date="2016-06" db="EMBL/GenBank/DDBJ databases">
        <title>Pedobacter psychrophilus sp. nov., isolated from Antarctic fragmentary rock.</title>
        <authorList>
            <person name="Svec P."/>
        </authorList>
    </citation>
    <scope>NUCLEOTIDE SEQUENCE [LARGE SCALE GENOMIC DNA]</scope>
    <source>
        <strain evidence="5 6">CCM 8644</strain>
    </source>
</reference>
<accession>A0A179DAF7</accession>
<dbReference type="InterPro" id="IPR026444">
    <property type="entry name" value="Secre_tail"/>
</dbReference>
<feature type="chain" id="PRO_5008100378" description="Secretion system C-terminal sorting domain-containing protein" evidence="3">
    <location>
        <begin position="22"/>
        <end position="1087"/>
    </location>
</feature>
<keyword evidence="3" id="KW-0732">Signal</keyword>
<dbReference type="OrthoDB" id="9803616at2"/>
<keyword evidence="2" id="KW-0325">Glycoprotein</keyword>
<comment type="caution">
    <text evidence="5">The sequence shown here is derived from an EMBL/GenBank/DDBJ whole genome shotgun (WGS) entry which is preliminary data.</text>
</comment>
<protein>
    <recommendedName>
        <fullName evidence="4">Secretion system C-terminal sorting domain-containing protein</fullName>
    </recommendedName>
</protein>
<dbReference type="RefSeq" id="WP_068823839.1">
    <property type="nucleotide sequence ID" value="NZ_LWHJ01000032.1"/>
</dbReference>
<dbReference type="Proteomes" id="UP000078459">
    <property type="component" value="Unassembled WGS sequence"/>
</dbReference>
<name>A0A179DAF7_9SPHI</name>
<keyword evidence="6" id="KW-1185">Reference proteome</keyword>
<dbReference type="PANTHER" id="PTHR42970:SF1">
    <property type="entry name" value="PECTATE LYASE C-RELATED"/>
    <property type="match status" value="1"/>
</dbReference>
<evidence type="ECO:0000256" key="1">
    <source>
        <dbReference type="ARBA" id="ARBA00022723"/>
    </source>
</evidence>
<dbReference type="NCBIfam" id="TIGR04183">
    <property type="entry name" value="Por_Secre_tail"/>
    <property type="match status" value="1"/>
</dbReference>
<feature type="signal peptide" evidence="3">
    <location>
        <begin position="1"/>
        <end position="21"/>
    </location>
</feature>
<dbReference type="Pfam" id="PF18962">
    <property type="entry name" value="Por_Secre_tail"/>
    <property type="match status" value="1"/>
</dbReference>
<keyword evidence="1" id="KW-0479">Metal-binding</keyword>
<evidence type="ECO:0000259" key="4">
    <source>
        <dbReference type="Pfam" id="PF18962"/>
    </source>
</evidence>
<dbReference type="EMBL" id="LWHJ01000032">
    <property type="protein sequence ID" value="OAQ38017.1"/>
    <property type="molecule type" value="Genomic_DNA"/>
</dbReference>
<sequence>MIKKLLVFTVWCCFITKFLSAQTVAEANWALTANQNASVSGNITALSQALAGLNIQDYISGGIRTIPTSGSWPAQSNLDASRYLQYTVKPTSGNVLNISSINASLSFNGSGTGRAILSWSTDKVNFTQISSTITLNSSSTPTVYTFNSLNINVQEADTLYLRIYPWTTGLVAGKYLITKAIKISGKTFPAANVTWPLIANQMATTVGNIYASSQFLKNLTINNYLSSNGGQRIIATGNTWPNESVPNINRYIQYKVSPTAPNQMRVSEINVPLSFNSASNAKAKIAYAVDTTSFTSLVNELALASGTVPVNHKFSNLNITVPIGQSLYIRIYPWTNGEIANKYLVSKNVSIKMDTEVSQQIAFPSAEGGGKNALGGRGGSIYYVTNLNNSGAGSLRDAVSAGNRTVLFKVSGTIYLDSTISIQHDNITIAGQTAPGDGICLANYGLGIRANHVIVRFLRSRPGDVITDPRDSSKLVDAMYNNFGSPITNPYKNIIVDHCSLSWSTDETGSFYAISNFTLQWSILSESLYLATHPKPTPHGYGGIWGGQNASFHHNLIASHYNRNPRFSGSQNSGQPELEYVDFRNNVVFNWYGSTYGGIGGHQNMVNNYYKSGPATAATFRKKKILDYSNNTTIQHGKFFITGNYVNGFADVTANNWLGVEIDAPIPIDSIKVTSPFYITPIITQTATDAYNSVLNNGGATLPRRDTVDRRIIKETTTGIATYADASFNVSGMVSPSGIINSQTTVGGWPTLSSTTYAKDTDGDGLPDWWEAMRNGGGVDSTSLNRNSFDLDGYTLLENYINNIPSPDTQVSFTNLSGIRVNTDSASISFNINWAKDQFNLGLYRSYDNVTFTKIKNVDANINSTNYSFLDDNATTSAVYYKIGSKRIDNSGVVFYSNVVEVPSTEQSVLFQELISFSASKPSISTGMVILSWEIGETNTIKWFDLERKSDSGDFNYIKGIYSGDSKKYSITDYPNLSEPNYYRLKINKTNGEKLYSNILAVNKLHIEELKVFPNPAQNILWINYPKVVSTSIIFIYSIDGKLLNQSILETGSTQTTFNITNLATGTYTLVYLNSSKKLTTNFIKTN</sequence>
<dbReference type="InterPro" id="IPR011050">
    <property type="entry name" value="Pectin_lyase_fold/virulence"/>
</dbReference>
<dbReference type="SUPFAM" id="SSF51126">
    <property type="entry name" value="Pectin lyase-like"/>
    <property type="match status" value="1"/>
</dbReference>
<dbReference type="AlphaFoldDB" id="A0A179DAF7"/>
<organism evidence="5 6">
    <name type="scientific">Pedobacter psychrophilus</name>
    <dbReference type="NCBI Taxonomy" id="1826909"/>
    <lineage>
        <taxon>Bacteria</taxon>
        <taxon>Pseudomonadati</taxon>
        <taxon>Bacteroidota</taxon>
        <taxon>Sphingobacteriia</taxon>
        <taxon>Sphingobacteriales</taxon>
        <taxon>Sphingobacteriaceae</taxon>
        <taxon>Pedobacter</taxon>
    </lineage>
</organism>
<gene>
    <name evidence="5" type="ORF">A5893_16775</name>
</gene>
<evidence type="ECO:0000256" key="3">
    <source>
        <dbReference type="SAM" id="SignalP"/>
    </source>
</evidence>
<dbReference type="InterPro" id="IPR052063">
    <property type="entry name" value="Polysaccharide_Lyase_1"/>
</dbReference>
<dbReference type="GO" id="GO:0046872">
    <property type="term" value="F:metal ion binding"/>
    <property type="evidence" value="ECO:0007669"/>
    <property type="project" value="UniProtKB-KW"/>
</dbReference>
<feature type="domain" description="Secretion system C-terminal sorting" evidence="4">
    <location>
        <begin position="1012"/>
        <end position="1081"/>
    </location>
</feature>